<feature type="transmembrane region" description="Helical" evidence="1">
    <location>
        <begin position="7"/>
        <end position="27"/>
    </location>
</feature>
<accession>A0ABX0A4M5</accession>
<keyword evidence="1" id="KW-0472">Membrane</keyword>
<dbReference type="Proteomes" id="UP000743899">
    <property type="component" value="Unassembled WGS sequence"/>
</dbReference>
<dbReference type="EMBL" id="JAACYS010000057">
    <property type="protein sequence ID" value="NCU18372.1"/>
    <property type="molecule type" value="Genomic_DNA"/>
</dbReference>
<feature type="transmembrane region" description="Helical" evidence="1">
    <location>
        <begin position="33"/>
        <end position="57"/>
    </location>
</feature>
<dbReference type="RefSeq" id="WP_161921203.1">
    <property type="nucleotide sequence ID" value="NZ_JAACYS010000057.1"/>
</dbReference>
<sequence>MGNIRDVFTFFFSLFCVIVFSFILYLTMYKDLIFTNMMAMISLILIIINLVLIIFGFKNCKQWQTQFNKKVSIIAVVLISVIWIALYFIK</sequence>
<reference evidence="2 3" key="1">
    <citation type="submission" date="2020-01" db="EMBL/GenBank/DDBJ databases">
        <title>A novel Bacillus sp. from Pasinler.</title>
        <authorList>
            <person name="Adiguzel A."/>
            <person name="Ay H."/>
            <person name="Baltaci M.O."/>
        </authorList>
    </citation>
    <scope>NUCLEOTIDE SEQUENCE [LARGE SCALE GENOMIC DNA]</scope>
    <source>
        <strain evidence="2 3">P1</strain>
    </source>
</reference>
<comment type="caution">
    <text evidence="2">The sequence shown here is derived from an EMBL/GenBank/DDBJ whole genome shotgun (WGS) entry which is preliminary data.</text>
</comment>
<gene>
    <name evidence="2" type="ORF">GW534_11665</name>
</gene>
<evidence type="ECO:0000313" key="2">
    <source>
        <dbReference type="EMBL" id="NCU18372.1"/>
    </source>
</evidence>
<name>A0ABX0A4M5_9BACI</name>
<protein>
    <submittedName>
        <fullName evidence="2">Uncharacterized protein</fullName>
    </submittedName>
</protein>
<evidence type="ECO:0000313" key="3">
    <source>
        <dbReference type="Proteomes" id="UP000743899"/>
    </source>
</evidence>
<keyword evidence="1" id="KW-0812">Transmembrane</keyword>
<feature type="transmembrane region" description="Helical" evidence="1">
    <location>
        <begin position="69"/>
        <end position="89"/>
    </location>
</feature>
<organism evidence="2 3">
    <name type="scientific">Pallidibacillus pasinlerensis</name>
    <dbReference type="NCBI Taxonomy" id="2703818"/>
    <lineage>
        <taxon>Bacteria</taxon>
        <taxon>Bacillati</taxon>
        <taxon>Bacillota</taxon>
        <taxon>Bacilli</taxon>
        <taxon>Bacillales</taxon>
        <taxon>Bacillaceae</taxon>
        <taxon>Pallidibacillus</taxon>
    </lineage>
</organism>
<keyword evidence="1" id="KW-1133">Transmembrane helix</keyword>
<keyword evidence="3" id="KW-1185">Reference proteome</keyword>
<evidence type="ECO:0000256" key="1">
    <source>
        <dbReference type="SAM" id="Phobius"/>
    </source>
</evidence>
<proteinExistence type="predicted"/>